<dbReference type="RefSeq" id="WP_098176357.1">
    <property type="nucleotide sequence ID" value="NZ_NUEQ01000025.1"/>
</dbReference>
<organism evidence="1 2">
    <name type="scientific">Peribacillus butanolivorans</name>
    <dbReference type="NCBI Taxonomy" id="421767"/>
    <lineage>
        <taxon>Bacteria</taxon>
        <taxon>Bacillati</taxon>
        <taxon>Bacillota</taxon>
        <taxon>Bacilli</taxon>
        <taxon>Bacillales</taxon>
        <taxon>Bacillaceae</taxon>
        <taxon>Peribacillus</taxon>
    </lineage>
</organism>
<name>A0AAX0RRR7_9BACI</name>
<proteinExistence type="predicted"/>
<dbReference type="EMBL" id="NUEQ01000025">
    <property type="protein sequence ID" value="PEJ32284.1"/>
    <property type="molecule type" value="Genomic_DNA"/>
</dbReference>
<sequence>MGNVQYYRSFSINQHRFIKACGEKYLYKKVHPKTLRTYWVYQVTEELSKLLTIWSEKKNLKN</sequence>
<gene>
    <name evidence="1" type="ORF">CN689_14235</name>
</gene>
<accession>A0AAX0RRR7</accession>
<reference evidence="1 2" key="1">
    <citation type="submission" date="2017-09" db="EMBL/GenBank/DDBJ databases">
        <title>Large-scale bioinformatics analysis of Bacillus genomes uncovers conserved roles of natural products in bacterial physiology.</title>
        <authorList>
            <consortium name="Agbiome Team Llc"/>
            <person name="Bleich R.M."/>
            <person name="Kirk G.J."/>
            <person name="Santa Maria K.C."/>
            <person name="Allen S.E."/>
            <person name="Farag S."/>
            <person name="Shank E.A."/>
            <person name="Bowers A."/>
        </authorList>
    </citation>
    <scope>NUCLEOTIDE SEQUENCE [LARGE SCALE GENOMIC DNA]</scope>
    <source>
        <strain evidence="1 2">AFS003229</strain>
    </source>
</reference>
<dbReference type="Proteomes" id="UP000220106">
    <property type="component" value="Unassembled WGS sequence"/>
</dbReference>
<protein>
    <submittedName>
        <fullName evidence="1">Uncharacterized protein</fullName>
    </submittedName>
</protein>
<evidence type="ECO:0000313" key="2">
    <source>
        <dbReference type="Proteomes" id="UP000220106"/>
    </source>
</evidence>
<comment type="caution">
    <text evidence="1">The sequence shown here is derived from an EMBL/GenBank/DDBJ whole genome shotgun (WGS) entry which is preliminary data.</text>
</comment>
<dbReference type="AlphaFoldDB" id="A0AAX0RRR7"/>
<evidence type="ECO:0000313" key="1">
    <source>
        <dbReference type="EMBL" id="PEJ32284.1"/>
    </source>
</evidence>